<evidence type="ECO:0000256" key="6">
    <source>
        <dbReference type="ARBA" id="ARBA00023136"/>
    </source>
</evidence>
<dbReference type="Gene3D" id="1.20.1560.10">
    <property type="entry name" value="ABC transporter type 1, transmembrane domain"/>
    <property type="match status" value="1"/>
</dbReference>
<dbReference type="SMART" id="SM00382">
    <property type="entry name" value="AAA"/>
    <property type="match status" value="1"/>
</dbReference>
<dbReference type="PANTHER" id="PTHR46825">
    <property type="entry name" value="D-ALANYL-D-ALANINE-CARBOXYPEPTIDASE/ENDOPEPTIDASE AMPH"/>
    <property type="match status" value="1"/>
</dbReference>
<dbReference type="SUPFAM" id="SSF90123">
    <property type="entry name" value="ABC transporter transmembrane region"/>
    <property type="match status" value="1"/>
</dbReference>
<dbReference type="RefSeq" id="WP_375353107.1">
    <property type="nucleotide sequence ID" value="NZ_JBHHMI010000001.1"/>
</dbReference>
<feature type="transmembrane region" description="Helical" evidence="7">
    <location>
        <begin position="660"/>
        <end position="679"/>
    </location>
</feature>
<feature type="transmembrane region" description="Helical" evidence="7">
    <location>
        <begin position="743"/>
        <end position="769"/>
    </location>
</feature>
<dbReference type="PROSITE" id="PS50929">
    <property type="entry name" value="ABC_TM1F"/>
    <property type="match status" value="1"/>
</dbReference>
<evidence type="ECO:0000256" key="7">
    <source>
        <dbReference type="SAM" id="Phobius"/>
    </source>
</evidence>
<evidence type="ECO:0000256" key="4">
    <source>
        <dbReference type="ARBA" id="ARBA00022840"/>
    </source>
</evidence>
<evidence type="ECO:0000259" key="9">
    <source>
        <dbReference type="PROSITE" id="PS50929"/>
    </source>
</evidence>
<dbReference type="NCBIfam" id="TIGR01194">
    <property type="entry name" value="cyc_pep_trnsptr"/>
    <property type="match status" value="1"/>
</dbReference>
<dbReference type="InterPro" id="IPR050491">
    <property type="entry name" value="AmpC-like"/>
</dbReference>
<dbReference type="InterPro" id="IPR003439">
    <property type="entry name" value="ABC_transporter-like_ATP-bd"/>
</dbReference>
<feature type="transmembrane region" description="Helical" evidence="7">
    <location>
        <begin position="413"/>
        <end position="433"/>
    </location>
</feature>
<proteinExistence type="predicted"/>
<dbReference type="PROSITE" id="PS50893">
    <property type="entry name" value="ABC_TRANSPORTER_2"/>
    <property type="match status" value="1"/>
</dbReference>
<organism evidence="10 11">
    <name type="scientific">Paenibacillus enshidis</name>
    <dbReference type="NCBI Taxonomy" id="1458439"/>
    <lineage>
        <taxon>Bacteria</taxon>
        <taxon>Bacillati</taxon>
        <taxon>Bacillota</taxon>
        <taxon>Bacilli</taxon>
        <taxon>Bacillales</taxon>
        <taxon>Paenibacillaceae</taxon>
        <taxon>Paenibacillus</taxon>
    </lineage>
</organism>
<dbReference type="InterPro" id="IPR005898">
    <property type="entry name" value="Cyc_pep_transpt_SyrD/YojI"/>
</dbReference>
<name>A0ABV5AQM0_9BACL</name>
<evidence type="ECO:0000259" key="8">
    <source>
        <dbReference type="PROSITE" id="PS50893"/>
    </source>
</evidence>
<dbReference type="InterPro" id="IPR036640">
    <property type="entry name" value="ABC1_TM_sf"/>
</dbReference>
<feature type="domain" description="ABC transporter" evidence="8">
    <location>
        <begin position="841"/>
        <end position="1057"/>
    </location>
</feature>
<sequence>MKKRAAIHKNNGFALILVGLLMLGLWGLPSYGHTFASASAAGDPSVPPDASRIAQIERLIDSQMEKSHIPGVAVTIVQGAETVYQRGFGYADTERGQTLSAASVFELGSTSKAYTGLAVLKLVREGKLKLEDPVTAYIPWLQFHVKGAGFKPGTEAASVTIGQLLYQTSGIPFSTIGDIPAGAGEAALRQTVQKLSGTALDFSPGERFQYATVNYDILGYVIEQVTGQSYEHYLREQVLQPLGLHHTYVSTAEASRHDEVVQGYKLGYLKPRPFDAPVYEGNTPAGYIYTDSRDMALWLKIQLGAVSVNPEMAAVLSGSHQPDRTVSPDADGSSYAAGWYVYQSGGGELSHSGSNPAYSSFIAFRPGEQLGVAVMANLNSANTLVIGQGILDLLLDKEPVTEIGDIYRNVDRMSVILLAISLPFIGLSLWFVISIGRDLRHKRRQAASGILMNGLRLLSFVVFSGGLTYAFLLLPEVLFNGVNWGVAEVWAPSSFKMSMCFLYAALLLFALSLLLNSLFPGQGRSPLFPFIVLCLVSGIGNTLIIFIINEALARTGAFQAGLFSFFLVGLLVYVLSQRIVRTQLIRFTNDLIYVKQTEIIDRILHSPYGKVEKIAKEKLYSVLNHDIETISGGINVLVFGLTSLITLIFCFVYLGFINVYGLLASMLVISFAALAYYAAGRDANKHWESTRDIQNVFYKYIGHMAQGFKELSLHHAKKSEFRTDLHESCNEYRVKRIQGDTRFANVFVIGEVMFTVVIGVAAFMFPLWFDSIRSHSLRSFIFIFLYMGAPVRGVLDAVPDLIRMRIAWNRIHQLSAELGKEPGAAEPVQMEDRLEAGFSTLELNHVCYTYENDHGTTFSVGPVNLVLRAGEVTFITGGNGSGKSTLVKLITGLYEPSAGFVSMNGRPVSPAGLSEQFTAVFSEYHLFDKLYGVRHSLDDTVVSHHLQQLHLDQKVYIQDGCFSTTQLSSGQRRRLALFISYMEDRPVYLFDEWAADQDPEFRRFFYHSVLPDLKKQGKCVIAVTHDDRYFELADRLVKMESGQMIQLETQKTASGSW</sequence>
<feature type="domain" description="ABC transmembrane type-1" evidence="9">
    <location>
        <begin position="531"/>
        <end position="803"/>
    </location>
</feature>
<feature type="transmembrane region" description="Helical" evidence="7">
    <location>
        <begin position="775"/>
        <end position="795"/>
    </location>
</feature>
<dbReference type="InterPro" id="IPR011527">
    <property type="entry name" value="ABC1_TM_dom"/>
</dbReference>
<dbReference type="Pfam" id="PF00005">
    <property type="entry name" value="ABC_tran"/>
    <property type="match status" value="1"/>
</dbReference>
<comment type="subcellular location">
    <subcellularLocation>
        <location evidence="1">Cell membrane</location>
        <topology evidence="1">Multi-pass membrane protein</topology>
    </subcellularLocation>
</comment>
<evidence type="ECO:0000256" key="3">
    <source>
        <dbReference type="ARBA" id="ARBA00022741"/>
    </source>
</evidence>
<dbReference type="EMBL" id="JBHHMI010000001">
    <property type="protein sequence ID" value="MFB5265659.1"/>
    <property type="molecule type" value="Genomic_DNA"/>
</dbReference>
<feature type="transmembrane region" description="Helical" evidence="7">
    <location>
        <begin position="494"/>
        <end position="515"/>
    </location>
</feature>
<dbReference type="InterPro" id="IPR001466">
    <property type="entry name" value="Beta-lactam-related"/>
</dbReference>
<keyword evidence="2 7" id="KW-0812">Transmembrane</keyword>
<keyword evidence="5 7" id="KW-1133">Transmembrane helix</keyword>
<dbReference type="InterPro" id="IPR027417">
    <property type="entry name" value="P-loop_NTPase"/>
</dbReference>
<feature type="transmembrane region" description="Helical" evidence="7">
    <location>
        <begin position="454"/>
        <end position="474"/>
    </location>
</feature>
<dbReference type="Proteomes" id="UP001580346">
    <property type="component" value="Unassembled WGS sequence"/>
</dbReference>
<reference evidence="10 11" key="1">
    <citation type="submission" date="2024-09" db="EMBL/GenBank/DDBJ databases">
        <title>Paenibacillus zeirhizospherea sp. nov., isolated from surface of the maize (Zea mays) roots in a horticulture field, Hungary.</title>
        <authorList>
            <person name="Marton D."/>
            <person name="Farkas M."/>
            <person name="Bedics A."/>
            <person name="Toth E."/>
            <person name="Tancsics A."/>
            <person name="Boka K."/>
            <person name="Maroti G."/>
            <person name="Kriszt B."/>
            <person name="Cserhati M."/>
        </authorList>
    </citation>
    <scope>NUCLEOTIDE SEQUENCE [LARGE SCALE GENOMIC DNA]</scope>
    <source>
        <strain evidence="10 11">KCTC 33519</strain>
    </source>
</reference>
<keyword evidence="4" id="KW-0067">ATP-binding</keyword>
<keyword evidence="6 7" id="KW-0472">Membrane</keyword>
<dbReference type="Pfam" id="PF00144">
    <property type="entry name" value="Beta-lactamase"/>
    <property type="match status" value="1"/>
</dbReference>
<evidence type="ECO:0000313" key="11">
    <source>
        <dbReference type="Proteomes" id="UP001580346"/>
    </source>
</evidence>
<feature type="transmembrane region" description="Helical" evidence="7">
    <location>
        <begin position="527"/>
        <end position="549"/>
    </location>
</feature>
<evidence type="ECO:0000256" key="5">
    <source>
        <dbReference type="ARBA" id="ARBA00022989"/>
    </source>
</evidence>
<keyword evidence="3" id="KW-0547">Nucleotide-binding</keyword>
<accession>A0ABV5AQM0</accession>
<dbReference type="InterPro" id="IPR012338">
    <property type="entry name" value="Beta-lactam/transpept-like"/>
</dbReference>
<protein>
    <submittedName>
        <fullName evidence="10">Cyclic peptide export ABC transporter</fullName>
    </submittedName>
</protein>
<dbReference type="PANTHER" id="PTHR46825:SF11">
    <property type="entry name" value="PENICILLIN-BINDING PROTEIN 4"/>
    <property type="match status" value="1"/>
</dbReference>
<dbReference type="InterPro" id="IPR003593">
    <property type="entry name" value="AAA+_ATPase"/>
</dbReference>
<comment type="caution">
    <text evidence="10">The sequence shown here is derived from an EMBL/GenBank/DDBJ whole genome shotgun (WGS) entry which is preliminary data.</text>
</comment>
<keyword evidence="11" id="KW-1185">Reference proteome</keyword>
<evidence type="ECO:0000313" key="10">
    <source>
        <dbReference type="EMBL" id="MFB5265659.1"/>
    </source>
</evidence>
<evidence type="ECO:0000256" key="2">
    <source>
        <dbReference type="ARBA" id="ARBA00022692"/>
    </source>
</evidence>
<dbReference type="Gene3D" id="3.40.710.10">
    <property type="entry name" value="DD-peptidase/beta-lactamase superfamily"/>
    <property type="match status" value="1"/>
</dbReference>
<gene>
    <name evidence="10" type="ORF">ACE41H_02500</name>
</gene>
<feature type="transmembrane region" description="Helical" evidence="7">
    <location>
        <begin position="555"/>
        <end position="576"/>
    </location>
</feature>
<dbReference type="SUPFAM" id="SSF56601">
    <property type="entry name" value="beta-lactamase/transpeptidase-like"/>
    <property type="match status" value="1"/>
</dbReference>
<evidence type="ECO:0000256" key="1">
    <source>
        <dbReference type="ARBA" id="ARBA00004651"/>
    </source>
</evidence>
<dbReference type="Gene3D" id="3.40.50.300">
    <property type="entry name" value="P-loop containing nucleotide triphosphate hydrolases"/>
    <property type="match status" value="1"/>
</dbReference>
<feature type="transmembrane region" description="Helical" evidence="7">
    <location>
        <begin position="634"/>
        <end position="654"/>
    </location>
</feature>
<dbReference type="SUPFAM" id="SSF52540">
    <property type="entry name" value="P-loop containing nucleoside triphosphate hydrolases"/>
    <property type="match status" value="1"/>
</dbReference>